<feature type="transmembrane region" description="Helical" evidence="1">
    <location>
        <begin position="21"/>
        <end position="41"/>
    </location>
</feature>
<name>A0A7V8V3P5_9BACT</name>
<keyword evidence="1" id="KW-0472">Membrane</keyword>
<protein>
    <recommendedName>
        <fullName evidence="4">Neutral/alkaline non-lysosomal ceramidase N-terminal domain-containing protein</fullName>
    </recommendedName>
</protein>
<keyword evidence="1" id="KW-1133">Transmembrane helix</keyword>
<keyword evidence="3" id="KW-1185">Reference proteome</keyword>
<dbReference type="AlphaFoldDB" id="A0A7V8V3P5"/>
<sequence>MNCSSSLGSDCNMRKPASLSHLVIAFHAMVFLALSVGTLPADELTLGWSSIDLTPDQPVAMRGKILSEGVLDPIYATALAIESGRGENSERIVLVSCDLLWIPDGNRYEANLRDRVRDLVHHACPEIPHANIILMATHTHVAPSVKADESYAELAAKRISSAVVQAWQRREPGGIGFGLGHAALSHNRIVTHRDGSSRMVGSFQQGKTSDDKFSHIEGFEDHAVQLLFTVNKTGDLTGLLINTPCPAQVQRGNLISADFWHETRNELRRRLGDDLFILPQVSAAGDLATSVMVETKGEKRMQMLSFPDIEDTRALRRRQIATRIADCVCDILPVVRDQTDFSPTIACTKQILRWPLGFPTPDPSAGDVAIELNAIRLGDVAMVTNPFELYCDYGVRIKGRSPAIQTFVVELAGSGSYLPTARAVEGGGYGAISRTCRVGPAAGDAIVDASLKMLDELWKKQRSSE</sequence>
<dbReference type="EMBL" id="JABRWO010000003">
    <property type="protein sequence ID" value="MBA2114114.1"/>
    <property type="molecule type" value="Genomic_DNA"/>
</dbReference>
<organism evidence="2 3">
    <name type="scientific">Bremerella alba</name>
    <dbReference type="NCBI Taxonomy" id="980252"/>
    <lineage>
        <taxon>Bacteria</taxon>
        <taxon>Pseudomonadati</taxon>
        <taxon>Planctomycetota</taxon>
        <taxon>Planctomycetia</taxon>
        <taxon>Pirellulales</taxon>
        <taxon>Pirellulaceae</taxon>
        <taxon>Bremerella</taxon>
    </lineage>
</organism>
<evidence type="ECO:0008006" key="4">
    <source>
        <dbReference type="Google" id="ProtNLM"/>
    </source>
</evidence>
<gene>
    <name evidence="2" type="ORF">HOV93_12700</name>
</gene>
<proteinExistence type="predicted"/>
<evidence type="ECO:0000313" key="3">
    <source>
        <dbReference type="Proteomes" id="UP000551616"/>
    </source>
</evidence>
<dbReference type="Proteomes" id="UP000551616">
    <property type="component" value="Unassembled WGS sequence"/>
</dbReference>
<evidence type="ECO:0000256" key="1">
    <source>
        <dbReference type="SAM" id="Phobius"/>
    </source>
</evidence>
<keyword evidence="1" id="KW-0812">Transmembrane</keyword>
<reference evidence="2 3" key="1">
    <citation type="submission" date="2020-05" db="EMBL/GenBank/DDBJ databases">
        <title>Bremerella alba sp. nov., a novel planctomycete isolated from the surface of the macroalga Fucus spiralis.</title>
        <authorList>
            <person name="Godinho O."/>
            <person name="Botelho R."/>
            <person name="Albuquerque L."/>
            <person name="Wiegand S."/>
            <person name="Da Costa M.S."/>
            <person name="Lobo-Da-Cunha A."/>
            <person name="Jogler C."/>
            <person name="Lage O.M."/>
        </authorList>
    </citation>
    <scope>NUCLEOTIDE SEQUENCE [LARGE SCALE GENOMIC DNA]</scope>
    <source>
        <strain evidence="2 3">FF15</strain>
    </source>
</reference>
<evidence type="ECO:0000313" key="2">
    <source>
        <dbReference type="EMBL" id="MBA2114114.1"/>
    </source>
</evidence>
<accession>A0A7V8V3P5</accession>
<comment type="caution">
    <text evidence="2">The sequence shown here is derived from an EMBL/GenBank/DDBJ whole genome shotgun (WGS) entry which is preliminary data.</text>
</comment>